<dbReference type="PANTHER" id="PTHR43140:SF1">
    <property type="entry name" value="TYPE I RESTRICTION ENZYME ECOKI SPECIFICITY SUBUNIT"/>
    <property type="match status" value="1"/>
</dbReference>
<dbReference type="OrthoDB" id="825893at2"/>
<sequence length="505" mass="57081">MREDWIEIELGKICNINMGQSPPSSTYNDKGEGMPFFQGKAEFTELYPVVKKWCTAPKKTAKVNDILISVRAPVGATNKTNIDCAIGRGLAAITYPFGNNYLWFYLKFIERALDDQGTGTTFKAISGNILKSQKIPFAPLPEQKSLVSKIEQLFSELDNGIANLKSAKEKLEVYRQAVLKKAFEGELTKEWRKKQTELPSAEDLSNQITFGRNKLYENQIKEWQQDLVEWNSKRKQYKKPSKPKKLDVPEPPNSDHENKKWNIPKSWIWTQLGVIAFITKLAGFEYTKYVSYSENGDLPVIKAENAGLNGFKRTNYSKVKSEDVSFLKRSKLLGGELIIVFVGAGTGNVALVPKDQNYFLGPNIGMARPYLNVEPRFLELFFRSNFGKNLMMATAKAVAQPSLSMGTIRQSPVVFPSVREQRQIVSEIESRLSVSNKLAESINESLEKSEALRQSILKRAFSGELLTEKELEACKQDADWEPAEKLLERIHVGEKVKTKNLSNAE</sequence>
<evidence type="ECO:0000256" key="1">
    <source>
        <dbReference type="ARBA" id="ARBA00010923"/>
    </source>
</evidence>
<dbReference type="GO" id="GO:0009307">
    <property type="term" value="P:DNA restriction-modification system"/>
    <property type="evidence" value="ECO:0007669"/>
    <property type="project" value="UniProtKB-KW"/>
</dbReference>
<protein>
    <submittedName>
        <fullName evidence="7">Restriction modification system DNA specificity domain</fullName>
    </submittedName>
</protein>
<evidence type="ECO:0000256" key="3">
    <source>
        <dbReference type="ARBA" id="ARBA00023125"/>
    </source>
</evidence>
<keyword evidence="8" id="KW-1185">Reference proteome</keyword>
<dbReference type="SUPFAM" id="SSF116734">
    <property type="entry name" value="DNA methylase specificity domain"/>
    <property type="match status" value="2"/>
</dbReference>
<dbReference type="AlphaFoldDB" id="E4TLA6"/>
<dbReference type="CDD" id="cd17497">
    <property type="entry name" value="RMtype1_S_TteMORF1547P-TRD2-CR2_like"/>
    <property type="match status" value="1"/>
</dbReference>
<evidence type="ECO:0000259" key="6">
    <source>
        <dbReference type="Pfam" id="PF01420"/>
    </source>
</evidence>
<feature type="compositionally biased region" description="Basic residues" evidence="5">
    <location>
        <begin position="234"/>
        <end position="243"/>
    </location>
</feature>
<feature type="region of interest" description="Disordered" evidence="5">
    <location>
        <begin position="234"/>
        <end position="259"/>
    </location>
</feature>
<feature type="domain" description="Type I restriction modification DNA specificity" evidence="6">
    <location>
        <begin position="291"/>
        <end position="447"/>
    </location>
</feature>
<dbReference type="InterPro" id="IPR000055">
    <property type="entry name" value="Restrct_endonuc_typeI_TRD"/>
</dbReference>
<evidence type="ECO:0000256" key="5">
    <source>
        <dbReference type="SAM" id="MobiDB-lite"/>
    </source>
</evidence>
<dbReference type="KEGG" id="mtt:Ftrac_0233"/>
<dbReference type="InterPro" id="IPR044946">
    <property type="entry name" value="Restrct_endonuc_typeI_TRD_sf"/>
</dbReference>
<dbReference type="EMBL" id="CP002349">
    <property type="protein sequence ID" value="ADR20244.1"/>
    <property type="molecule type" value="Genomic_DNA"/>
</dbReference>
<dbReference type="GO" id="GO:0003677">
    <property type="term" value="F:DNA binding"/>
    <property type="evidence" value="ECO:0007669"/>
    <property type="project" value="UniProtKB-KW"/>
</dbReference>
<evidence type="ECO:0000313" key="8">
    <source>
        <dbReference type="Proteomes" id="UP000008720"/>
    </source>
</evidence>
<dbReference type="RefSeq" id="WP_013452395.1">
    <property type="nucleotide sequence ID" value="NC_014759.1"/>
</dbReference>
<comment type="similarity">
    <text evidence="1">Belongs to the type-I restriction system S methylase family.</text>
</comment>
<reference evidence="7 8" key="1">
    <citation type="journal article" date="2011" name="Stand. Genomic Sci.">
        <title>Complete genome sequence of Marivirga tractuosa type strain (H-43).</title>
        <authorList>
            <person name="Pagani I."/>
            <person name="Chertkov O."/>
            <person name="Lapidus A."/>
            <person name="Lucas S."/>
            <person name="Del Rio T.G."/>
            <person name="Tice H."/>
            <person name="Copeland A."/>
            <person name="Cheng J.F."/>
            <person name="Nolan M."/>
            <person name="Saunders E."/>
            <person name="Pitluck S."/>
            <person name="Held B."/>
            <person name="Goodwin L."/>
            <person name="Liolios K."/>
            <person name="Ovchinikova G."/>
            <person name="Ivanova N."/>
            <person name="Mavromatis K."/>
            <person name="Pati A."/>
            <person name="Chen A."/>
            <person name="Palaniappan K."/>
            <person name="Land M."/>
            <person name="Hauser L."/>
            <person name="Jeffries C.D."/>
            <person name="Detter J.C."/>
            <person name="Han C."/>
            <person name="Tapia R."/>
            <person name="Ngatchou-Djao O.D."/>
            <person name="Rohde M."/>
            <person name="Goker M."/>
            <person name="Spring S."/>
            <person name="Sikorski J."/>
            <person name="Woyke T."/>
            <person name="Bristow J."/>
            <person name="Eisen J.A."/>
            <person name="Markowitz V."/>
            <person name="Hugenholtz P."/>
            <person name="Klenk H.P."/>
            <person name="Kyrpides N.C."/>
        </authorList>
    </citation>
    <scope>NUCLEOTIDE SEQUENCE [LARGE SCALE GENOMIC DNA]</scope>
    <source>
        <strain evidence="8">ATCC 23168 / DSM 4126 / NBRC 15989 / NCIMB 1408 / VKM B-1430 / H-43</strain>
    </source>
</reference>
<feature type="coiled-coil region" evidence="4">
    <location>
        <begin position="150"/>
        <end position="177"/>
    </location>
</feature>
<dbReference type="STRING" id="643867.Ftrac_0233"/>
<name>E4TLA6_MARTH</name>
<feature type="compositionally biased region" description="Basic and acidic residues" evidence="5">
    <location>
        <begin position="244"/>
        <end position="259"/>
    </location>
</feature>
<keyword evidence="3" id="KW-0238">DNA-binding</keyword>
<dbReference type="REBASE" id="29581">
    <property type="entry name" value="S.Mtr4126ORF229P"/>
</dbReference>
<organism evidence="7 8">
    <name type="scientific">Marivirga tractuosa (strain ATCC 23168 / DSM 4126 / NBRC 15989 / NCIMB 1408 / VKM B-1430 / H-43)</name>
    <name type="common">Microscilla tractuosa</name>
    <name type="synonym">Flexibacter tractuosus</name>
    <dbReference type="NCBI Taxonomy" id="643867"/>
    <lineage>
        <taxon>Bacteria</taxon>
        <taxon>Pseudomonadati</taxon>
        <taxon>Bacteroidota</taxon>
        <taxon>Cytophagia</taxon>
        <taxon>Cytophagales</taxon>
        <taxon>Marivirgaceae</taxon>
        <taxon>Marivirga</taxon>
    </lineage>
</organism>
<evidence type="ECO:0000256" key="4">
    <source>
        <dbReference type="SAM" id="Coils"/>
    </source>
</evidence>
<dbReference type="InterPro" id="IPR051212">
    <property type="entry name" value="Type-I_RE_S_subunit"/>
</dbReference>
<dbReference type="eggNOG" id="COG0732">
    <property type="taxonomic scope" value="Bacteria"/>
</dbReference>
<feature type="domain" description="Type I restriction modification DNA specificity" evidence="6">
    <location>
        <begin position="3"/>
        <end position="163"/>
    </location>
</feature>
<proteinExistence type="inferred from homology"/>
<accession>E4TLA6</accession>
<evidence type="ECO:0000313" key="7">
    <source>
        <dbReference type="EMBL" id="ADR20244.1"/>
    </source>
</evidence>
<dbReference type="Pfam" id="PF01420">
    <property type="entry name" value="Methylase_S"/>
    <property type="match status" value="2"/>
</dbReference>
<dbReference type="HOGENOM" id="CLU_021095_10_2_10"/>
<evidence type="ECO:0000256" key="2">
    <source>
        <dbReference type="ARBA" id="ARBA00022747"/>
    </source>
</evidence>
<dbReference type="PANTHER" id="PTHR43140">
    <property type="entry name" value="TYPE-1 RESTRICTION ENZYME ECOKI SPECIFICITY PROTEIN"/>
    <property type="match status" value="1"/>
</dbReference>
<dbReference type="Gene3D" id="3.90.220.20">
    <property type="entry name" value="DNA methylase specificity domains"/>
    <property type="match status" value="2"/>
</dbReference>
<dbReference type="Proteomes" id="UP000008720">
    <property type="component" value="Chromosome"/>
</dbReference>
<gene>
    <name evidence="7" type="ordered locus">Ftrac_0233</name>
</gene>
<keyword evidence="4" id="KW-0175">Coiled coil</keyword>
<keyword evidence="2" id="KW-0680">Restriction system</keyword>